<dbReference type="Gene3D" id="3.30.70.120">
    <property type="match status" value="1"/>
</dbReference>
<dbReference type="STRING" id="1817822.A2826_01090"/>
<name>A0A1F5NSY9_9BACT</name>
<dbReference type="InterPro" id="IPR036069">
    <property type="entry name" value="DUF34/NIF3_sf"/>
</dbReference>
<accession>A0A1F5NSY9</accession>
<comment type="caution">
    <text evidence="1">The sequence shown here is derived from an EMBL/GenBank/DDBJ whole genome shotgun (WGS) entry which is preliminary data.</text>
</comment>
<sequence length="109" mass="12136">MLKNSNFVKIRIAVPLDHAEQVRQVLGETGAGVLGNYEFTSGSWLQTGRFRPKKGAYPAIGKVGVLEEVVEEVIETICHKDKVKQVVEAVRKAHPYEEPAIDIIPRLEV</sequence>
<proteinExistence type="predicted"/>
<protein>
    <recommendedName>
        <fullName evidence="3">Cytochrome C biogenesis protein</fullName>
    </recommendedName>
</protein>
<dbReference type="InterPro" id="IPR015867">
    <property type="entry name" value="N-reg_PII/ATP_PRibTrfase_C"/>
</dbReference>
<evidence type="ECO:0000313" key="2">
    <source>
        <dbReference type="Proteomes" id="UP000177912"/>
    </source>
</evidence>
<dbReference type="PANTHER" id="PTHR41774:SF1">
    <property type="entry name" value="NGG1P INTERACTING FACTOR NIF3"/>
    <property type="match status" value="1"/>
</dbReference>
<dbReference type="SUPFAM" id="SSF102705">
    <property type="entry name" value="NIF3 (NGG1p interacting factor 3)-like"/>
    <property type="match status" value="1"/>
</dbReference>
<reference evidence="1 2" key="1">
    <citation type="journal article" date="2016" name="Nat. Commun.">
        <title>Thousands of microbial genomes shed light on interconnected biogeochemical processes in an aquifer system.</title>
        <authorList>
            <person name="Anantharaman K."/>
            <person name="Brown C.T."/>
            <person name="Hug L.A."/>
            <person name="Sharon I."/>
            <person name="Castelle C.J."/>
            <person name="Probst A.J."/>
            <person name="Thomas B.C."/>
            <person name="Singh A."/>
            <person name="Wilkins M.J."/>
            <person name="Karaoz U."/>
            <person name="Brodie E.L."/>
            <person name="Williams K.H."/>
            <person name="Hubbard S.S."/>
            <person name="Banfield J.F."/>
        </authorList>
    </citation>
    <scope>NUCLEOTIDE SEQUENCE [LARGE SCALE GENOMIC DNA]</scope>
</reference>
<dbReference type="Proteomes" id="UP000177912">
    <property type="component" value="Unassembled WGS sequence"/>
</dbReference>
<organism evidence="1 2">
    <name type="scientific">Candidatus Doudnabacteria bacterium RIFCSPHIGHO2_01_FULL_43_23</name>
    <dbReference type="NCBI Taxonomy" id="1817822"/>
    <lineage>
        <taxon>Bacteria</taxon>
        <taxon>Candidatus Doudnaibacteriota</taxon>
    </lineage>
</organism>
<evidence type="ECO:0000313" key="1">
    <source>
        <dbReference type="EMBL" id="OGE80684.1"/>
    </source>
</evidence>
<dbReference type="EMBL" id="MFEI01000020">
    <property type="protein sequence ID" value="OGE80684.1"/>
    <property type="molecule type" value="Genomic_DNA"/>
</dbReference>
<evidence type="ECO:0008006" key="3">
    <source>
        <dbReference type="Google" id="ProtNLM"/>
    </source>
</evidence>
<gene>
    <name evidence="1" type="ORF">A2826_01090</name>
</gene>
<dbReference type="PANTHER" id="PTHR41774">
    <property type="match status" value="1"/>
</dbReference>
<dbReference type="AlphaFoldDB" id="A0A1F5NSY9"/>